<comment type="catalytic activity">
    <reaction evidence="15">
        <text>uridine(34) in tRNA + acetyl-CoA + S-adenosyl-L-methionine + H2O = 5-(carboxymethyl)uridine(34) in tRNA + 5'-deoxyadenosine + L-methionine + CoA + 2 H(+)</text>
        <dbReference type="Rhea" id="RHEA:61020"/>
        <dbReference type="Rhea" id="RHEA-COMP:10407"/>
        <dbReference type="Rhea" id="RHEA-COMP:11727"/>
        <dbReference type="ChEBI" id="CHEBI:15377"/>
        <dbReference type="ChEBI" id="CHEBI:15378"/>
        <dbReference type="ChEBI" id="CHEBI:17319"/>
        <dbReference type="ChEBI" id="CHEBI:57287"/>
        <dbReference type="ChEBI" id="CHEBI:57288"/>
        <dbReference type="ChEBI" id="CHEBI:57844"/>
        <dbReference type="ChEBI" id="CHEBI:59789"/>
        <dbReference type="ChEBI" id="CHEBI:65315"/>
        <dbReference type="ChEBI" id="CHEBI:74882"/>
        <dbReference type="EC" id="2.3.1.311"/>
    </reaction>
    <physiologicalReaction direction="left-to-right" evidence="15">
        <dbReference type="Rhea" id="RHEA:61021"/>
    </physiologicalReaction>
</comment>
<comment type="pathway">
    <text evidence="2">tRNA modification.</text>
</comment>
<dbReference type="GO" id="GO:0005737">
    <property type="term" value="C:cytoplasm"/>
    <property type="evidence" value="ECO:0007669"/>
    <property type="project" value="TreeGrafter"/>
</dbReference>
<dbReference type="Gene3D" id="3.40.630.30">
    <property type="match status" value="1"/>
</dbReference>
<dbReference type="NCBIfam" id="TIGR01211">
    <property type="entry name" value="ELP3"/>
    <property type="match status" value="1"/>
</dbReference>
<dbReference type="SUPFAM" id="SSF55729">
    <property type="entry name" value="Acyl-CoA N-acyltransferases (Nat)"/>
    <property type="match status" value="1"/>
</dbReference>
<sequence length="593" mass="68861">MEEELEKILLEIISHHPKTKDDFNDARRKICGKMKTRQPSNMKLFTAYQNLLKKKSSYLKNNKLSKNNKKYFKNIKDQNKNTRPDFIWIKPDKNLELLLRKADIRSMSGVAIITSLIKPYNCPGKCIYCPTEVKMPKSYIATEPAAARALALAFSPYRQMQMRLEMLEKTGHPTDKIEYILKGGTWNAYPLRYQYWFILESFKACNDLTRKKPTKATLEKDWKEKTLEDLQNALAIEQEYNDKKAKHKIIGLTLETRPDAISPKTIWHMREQGCTRIELGLQAPDDKILELVKRGHTVEQFRQAILLLRQAGFKVDLHFMPDLPGTTAKHDVEMYDSLFTDEGLKPDMVKIYPCTVIKSAELYGWFESGKYKPYDSQELFDALLEMKKLTPYYCRISRLIRDIPSNEIEGGNAITNLREALEKELHKQGKFCKCLRCREVGHAEKIHKIKAEKLTPQLFVEEFQTRGGREFFLTFEDKERRVVFAFLRLRLPEYNDKIKKSEILEKYLGLGDLKKLAYVRELHTYGQLVNVGDTNKSASQHKGLGTKLVAEADKIAKENGYEKIAVISGVGVRSYYRKFGYKKIGTYMAKNLK</sequence>
<dbReference type="EC" id="2.3.1.311" evidence="14"/>
<dbReference type="Proteomes" id="UP000231453">
    <property type="component" value="Unassembled WGS sequence"/>
</dbReference>
<evidence type="ECO:0000259" key="16">
    <source>
        <dbReference type="PROSITE" id="PS51918"/>
    </source>
</evidence>
<dbReference type="InterPro" id="IPR007197">
    <property type="entry name" value="rSAM"/>
</dbReference>
<dbReference type="GO" id="GO:0046872">
    <property type="term" value="F:metal ion binding"/>
    <property type="evidence" value="ECO:0007669"/>
    <property type="project" value="UniProtKB-KW"/>
</dbReference>
<proteinExistence type="inferred from homology"/>
<protein>
    <recommendedName>
        <fullName evidence="14">tRNA carboxymethyluridine synthase</fullName>
        <ecNumber evidence="14">2.3.1.311</ecNumber>
    </recommendedName>
</protein>
<dbReference type="SFLD" id="SFLDF00344">
    <property type="entry name" value="ELP3-like"/>
    <property type="match status" value="1"/>
</dbReference>
<keyword evidence="13" id="KW-0012">Acyltransferase</keyword>
<dbReference type="InterPro" id="IPR034687">
    <property type="entry name" value="ELP3-like"/>
</dbReference>
<keyword evidence="11" id="KW-0408">Iron</keyword>
<evidence type="ECO:0000256" key="12">
    <source>
        <dbReference type="ARBA" id="ARBA00023014"/>
    </source>
</evidence>
<dbReference type="SFLD" id="SFLDS00029">
    <property type="entry name" value="Radical_SAM"/>
    <property type="match status" value="1"/>
</dbReference>
<dbReference type="GO" id="GO:0002926">
    <property type="term" value="P:tRNA wobble base 5-methoxycarbonylmethyl-2-thiouridinylation"/>
    <property type="evidence" value="ECO:0007669"/>
    <property type="project" value="TreeGrafter"/>
</dbReference>
<keyword evidence="4" id="KW-0004">4Fe-4S</keyword>
<dbReference type="Pfam" id="PF16199">
    <property type="entry name" value="Radical_SAM_C"/>
    <property type="match status" value="1"/>
</dbReference>
<comment type="caution">
    <text evidence="17">The sequence shown here is derived from an EMBL/GenBank/DDBJ whole genome shotgun (WGS) entry which is preliminary data.</text>
</comment>
<dbReference type="InterPro" id="IPR039661">
    <property type="entry name" value="ELP3"/>
</dbReference>
<dbReference type="SUPFAM" id="SSF102114">
    <property type="entry name" value="Radical SAM enzymes"/>
    <property type="match status" value="1"/>
</dbReference>
<keyword evidence="5" id="KW-0820">tRNA-binding</keyword>
<dbReference type="InterPro" id="IPR032432">
    <property type="entry name" value="Radical_SAM_C"/>
</dbReference>
<evidence type="ECO:0000256" key="15">
    <source>
        <dbReference type="ARBA" id="ARBA00047372"/>
    </source>
</evidence>
<evidence type="ECO:0000256" key="6">
    <source>
        <dbReference type="ARBA" id="ARBA00022679"/>
    </source>
</evidence>
<evidence type="ECO:0000256" key="13">
    <source>
        <dbReference type="ARBA" id="ARBA00023315"/>
    </source>
</evidence>
<reference evidence="18" key="1">
    <citation type="submission" date="2017-09" db="EMBL/GenBank/DDBJ databases">
        <title>Depth-based differentiation of microbial function through sediment-hosted aquifers and enrichment of novel symbionts in the deep terrestrial subsurface.</title>
        <authorList>
            <person name="Probst A.J."/>
            <person name="Ladd B."/>
            <person name="Jarett J.K."/>
            <person name="Geller-Mcgrath D.E."/>
            <person name="Sieber C.M.K."/>
            <person name="Emerson J.B."/>
            <person name="Anantharaman K."/>
            <person name="Thomas B.C."/>
            <person name="Malmstrom R."/>
            <person name="Stieglmeier M."/>
            <person name="Klingl A."/>
            <person name="Woyke T."/>
            <person name="Ryan C.M."/>
            <person name="Banfield J.F."/>
        </authorList>
    </citation>
    <scope>NUCLEOTIDE SEQUENCE [LARGE SCALE GENOMIC DNA]</scope>
</reference>
<keyword evidence="6" id="KW-0808">Transferase</keyword>
<dbReference type="InterPro" id="IPR016181">
    <property type="entry name" value="Acyl_CoA_acyltransferase"/>
</dbReference>
<dbReference type="PANTHER" id="PTHR11135">
    <property type="entry name" value="HISTONE ACETYLTRANSFERASE-RELATED"/>
    <property type="match status" value="1"/>
</dbReference>
<organism evidence="17 18">
    <name type="scientific">Candidatus Magasanikbacteria bacterium CG_4_10_14_0_2_um_filter_33_14</name>
    <dbReference type="NCBI Taxonomy" id="1974636"/>
    <lineage>
        <taxon>Bacteria</taxon>
        <taxon>Candidatus Magasanikiibacteriota</taxon>
    </lineage>
</organism>
<dbReference type="InterPro" id="IPR023404">
    <property type="entry name" value="rSAM_horseshoe"/>
</dbReference>
<evidence type="ECO:0000256" key="2">
    <source>
        <dbReference type="ARBA" id="ARBA00005217"/>
    </source>
</evidence>
<evidence type="ECO:0000256" key="1">
    <source>
        <dbReference type="ARBA" id="ARBA00001966"/>
    </source>
</evidence>
<evidence type="ECO:0000256" key="8">
    <source>
        <dbReference type="ARBA" id="ARBA00022694"/>
    </source>
</evidence>
<comment type="cofactor">
    <cofactor evidence="1">
        <name>[4Fe-4S] cluster</name>
        <dbReference type="ChEBI" id="CHEBI:49883"/>
    </cofactor>
</comment>
<dbReference type="SFLD" id="SFLDG01086">
    <property type="entry name" value="elongater_protein-like"/>
    <property type="match status" value="1"/>
</dbReference>
<dbReference type="InterPro" id="IPR058240">
    <property type="entry name" value="rSAM_sf"/>
</dbReference>
<evidence type="ECO:0000256" key="4">
    <source>
        <dbReference type="ARBA" id="ARBA00022485"/>
    </source>
</evidence>
<dbReference type="InterPro" id="IPR006638">
    <property type="entry name" value="Elp3/MiaA/NifB-like_rSAM"/>
</dbReference>
<name>A0A2M7VBU2_9BACT</name>
<accession>A0A2M7VBU2</accession>
<evidence type="ECO:0000256" key="3">
    <source>
        <dbReference type="ARBA" id="ARBA00005494"/>
    </source>
</evidence>
<feature type="domain" description="Radical SAM core" evidence="16">
    <location>
        <begin position="105"/>
        <end position="406"/>
    </location>
</feature>
<dbReference type="GO" id="GO:0106261">
    <property type="term" value="F:tRNA uridine(34) acetyltransferase activity"/>
    <property type="evidence" value="ECO:0007669"/>
    <property type="project" value="UniProtKB-EC"/>
</dbReference>
<dbReference type="GO" id="GO:0051539">
    <property type="term" value="F:4 iron, 4 sulfur cluster binding"/>
    <property type="evidence" value="ECO:0007669"/>
    <property type="project" value="UniProtKB-KW"/>
</dbReference>
<dbReference type="PROSITE" id="PS51918">
    <property type="entry name" value="RADICAL_SAM"/>
    <property type="match status" value="1"/>
</dbReference>
<evidence type="ECO:0000256" key="10">
    <source>
        <dbReference type="ARBA" id="ARBA00022884"/>
    </source>
</evidence>
<keyword evidence="9" id="KW-0479">Metal-binding</keyword>
<evidence type="ECO:0000256" key="5">
    <source>
        <dbReference type="ARBA" id="ARBA00022555"/>
    </source>
</evidence>
<evidence type="ECO:0000256" key="9">
    <source>
        <dbReference type="ARBA" id="ARBA00022723"/>
    </source>
</evidence>
<dbReference type="PANTHER" id="PTHR11135:SF2">
    <property type="entry name" value="ELONGATOR COMPLEX PROTEIN 3"/>
    <property type="match status" value="1"/>
</dbReference>
<keyword evidence="10" id="KW-0694">RNA-binding</keyword>
<dbReference type="Gene3D" id="3.80.30.20">
    <property type="entry name" value="tm_1862 like domain"/>
    <property type="match status" value="1"/>
</dbReference>
<dbReference type="AlphaFoldDB" id="A0A2M7VBU2"/>
<evidence type="ECO:0000256" key="11">
    <source>
        <dbReference type="ARBA" id="ARBA00023004"/>
    </source>
</evidence>
<dbReference type="GO" id="GO:0000049">
    <property type="term" value="F:tRNA binding"/>
    <property type="evidence" value="ECO:0007669"/>
    <property type="project" value="UniProtKB-KW"/>
</dbReference>
<dbReference type="EMBL" id="PFPL01000009">
    <property type="protein sequence ID" value="PIZ96727.1"/>
    <property type="molecule type" value="Genomic_DNA"/>
</dbReference>
<evidence type="ECO:0000313" key="17">
    <source>
        <dbReference type="EMBL" id="PIZ96727.1"/>
    </source>
</evidence>
<evidence type="ECO:0000256" key="7">
    <source>
        <dbReference type="ARBA" id="ARBA00022691"/>
    </source>
</evidence>
<dbReference type="GO" id="GO:0033588">
    <property type="term" value="C:elongator holoenzyme complex"/>
    <property type="evidence" value="ECO:0007669"/>
    <property type="project" value="TreeGrafter"/>
</dbReference>
<dbReference type="Pfam" id="PF04055">
    <property type="entry name" value="Radical_SAM"/>
    <property type="match status" value="1"/>
</dbReference>
<keyword evidence="7" id="KW-0949">S-adenosyl-L-methionine</keyword>
<evidence type="ECO:0000256" key="14">
    <source>
        <dbReference type="ARBA" id="ARBA00044771"/>
    </source>
</evidence>
<keyword evidence="12" id="KW-0411">Iron-sulfur</keyword>
<keyword evidence="8" id="KW-0819">tRNA processing</keyword>
<evidence type="ECO:0000313" key="18">
    <source>
        <dbReference type="Proteomes" id="UP000231453"/>
    </source>
</evidence>
<dbReference type="SMART" id="SM00729">
    <property type="entry name" value="Elp3"/>
    <property type="match status" value="1"/>
</dbReference>
<gene>
    <name evidence="17" type="ORF">COX80_00625</name>
</gene>
<comment type="similarity">
    <text evidence="3">Belongs to the ELP3 family.</text>
</comment>